<dbReference type="AlphaFoldDB" id="A0A919JSR0"/>
<dbReference type="Proteomes" id="UP000636960">
    <property type="component" value="Unassembled WGS sequence"/>
</dbReference>
<organism evidence="2 3">
    <name type="scientific">Paractinoplanes rishiriensis</name>
    <dbReference type="NCBI Taxonomy" id="1050105"/>
    <lineage>
        <taxon>Bacteria</taxon>
        <taxon>Bacillati</taxon>
        <taxon>Actinomycetota</taxon>
        <taxon>Actinomycetes</taxon>
        <taxon>Micromonosporales</taxon>
        <taxon>Micromonosporaceae</taxon>
        <taxon>Paractinoplanes</taxon>
    </lineage>
</organism>
<evidence type="ECO:0000313" key="2">
    <source>
        <dbReference type="EMBL" id="GIE94140.1"/>
    </source>
</evidence>
<dbReference type="EMBL" id="BOMV01000011">
    <property type="protein sequence ID" value="GIE94140.1"/>
    <property type="molecule type" value="Genomic_DNA"/>
</dbReference>
<keyword evidence="1" id="KW-1133">Transmembrane helix</keyword>
<feature type="transmembrane region" description="Helical" evidence="1">
    <location>
        <begin position="30"/>
        <end position="51"/>
    </location>
</feature>
<protein>
    <submittedName>
        <fullName evidence="2">Uncharacterized protein</fullName>
    </submittedName>
</protein>
<proteinExistence type="predicted"/>
<name>A0A919JSR0_9ACTN</name>
<dbReference type="RefSeq" id="WP_203780466.1">
    <property type="nucleotide sequence ID" value="NZ_BOMV01000011.1"/>
</dbReference>
<reference evidence="2" key="1">
    <citation type="submission" date="2021-01" db="EMBL/GenBank/DDBJ databases">
        <title>Whole genome shotgun sequence of Actinoplanes rishiriensis NBRC 108556.</title>
        <authorList>
            <person name="Komaki H."/>
            <person name="Tamura T."/>
        </authorList>
    </citation>
    <scope>NUCLEOTIDE SEQUENCE</scope>
    <source>
        <strain evidence="2">NBRC 108556</strain>
    </source>
</reference>
<keyword evidence="1" id="KW-0812">Transmembrane</keyword>
<sequence length="304" mass="33316">MVENDPFAGLAEWAAKTERKVHRRRLLRRLPAFLGVAVVLGLLAFATPAVWRALTTDYEQPHSTVTLPATTDPFAGTPAAAYPKGAAGITMPAATAVAGFTVSHVDAALRKVRQALIAARLDPRMLTGHDPSGLITLLAANQREKVRREFRDRTFLSFATWIDPAVRLDPHEQPRVSGRVTYRSVTVDGLRTLRVITNFVWVYAFDRADRADRPLAAAHEEIHWEFPSTANLQAGDHGMWLGDVQGYTAWVDCAAADRGLLAPTPPGPAPTDDEDLLRADHTLDIDGNCRTTSNLPRHGTHRTG</sequence>
<evidence type="ECO:0000313" key="3">
    <source>
        <dbReference type="Proteomes" id="UP000636960"/>
    </source>
</evidence>
<keyword evidence="3" id="KW-1185">Reference proteome</keyword>
<keyword evidence="1" id="KW-0472">Membrane</keyword>
<evidence type="ECO:0000256" key="1">
    <source>
        <dbReference type="SAM" id="Phobius"/>
    </source>
</evidence>
<comment type="caution">
    <text evidence="2">The sequence shown here is derived from an EMBL/GenBank/DDBJ whole genome shotgun (WGS) entry which is preliminary data.</text>
</comment>
<gene>
    <name evidence="2" type="ORF">Ari01nite_16050</name>
</gene>
<accession>A0A919JSR0</accession>